<proteinExistence type="predicted"/>
<dbReference type="EMBL" id="OZ034822">
    <property type="protein sequence ID" value="CAL1410986.1"/>
    <property type="molecule type" value="Genomic_DNA"/>
</dbReference>
<sequence length="108" mass="12037">MRTDENCGGDAEQSSFVERGIREREREREGGDACSAVVFEQKEFVFFPNLDSFENTIASPEETMERRDWSGFRKKRSAGLRGAVRLVGGTVAPRGCSELCVSDRGRGI</sequence>
<reference evidence="1 2" key="1">
    <citation type="submission" date="2024-04" db="EMBL/GenBank/DDBJ databases">
        <authorList>
            <person name="Fracassetti M."/>
        </authorList>
    </citation>
    <scope>NUCLEOTIDE SEQUENCE [LARGE SCALE GENOMIC DNA]</scope>
</reference>
<gene>
    <name evidence="1" type="ORF">LTRI10_LOCUS50369</name>
</gene>
<evidence type="ECO:0000313" key="1">
    <source>
        <dbReference type="EMBL" id="CAL1410986.1"/>
    </source>
</evidence>
<evidence type="ECO:0000313" key="2">
    <source>
        <dbReference type="Proteomes" id="UP001497516"/>
    </source>
</evidence>
<dbReference type="AlphaFoldDB" id="A0AAV2GKI7"/>
<dbReference type="Proteomes" id="UP001497516">
    <property type="component" value="Chromosome 9"/>
</dbReference>
<name>A0AAV2GKI7_9ROSI</name>
<keyword evidence="2" id="KW-1185">Reference proteome</keyword>
<organism evidence="1 2">
    <name type="scientific">Linum trigynum</name>
    <dbReference type="NCBI Taxonomy" id="586398"/>
    <lineage>
        <taxon>Eukaryota</taxon>
        <taxon>Viridiplantae</taxon>
        <taxon>Streptophyta</taxon>
        <taxon>Embryophyta</taxon>
        <taxon>Tracheophyta</taxon>
        <taxon>Spermatophyta</taxon>
        <taxon>Magnoliopsida</taxon>
        <taxon>eudicotyledons</taxon>
        <taxon>Gunneridae</taxon>
        <taxon>Pentapetalae</taxon>
        <taxon>rosids</taxon>
        <taxon>fabids</taxon>
        <taxon>Malpighiales</taxon>
        <taxon>Linaceae</taxon>
        <taxon>Linum</taxon>
    </lineage>
</organism>
<protein>
    <submittedName>
        <fullName evidence="1">Uncharacterized protein</fullName>
    </submittedName>
</protein>
<accession>A0AAV2GKI7</accession>